<dbReference type="InterPro" id="IPR001584">
    <property type="entry name" value="Integrase_cat-core"/>
</dbReference>
<evidence type="ECO:0000259" key="1">
    <source>
        <dbReference type="Pfam" id="PF13333"/>
    </source>
</evidence>
<accession>A0ABS0LBD8</accession>
<dbReference type="EMBL" id="JADQUG010000015">
    <property type="protein sequence ID" value="MBG9353994.1"/>
    <property type="molecule type" value="Genomic_DNA"/>
</dbReference>
<proteinExistence type="predicted"/>
<feature type="domain" description="Integrase catalytic" evidence="1">
    <location>
        <begin position="1"/>
        <end position="39"/>
    </location>
</feature>
<sequence length="44" mass="5086">GKRWQTIQELDDAIAAYIEFYNNHRIKVSLNGMSIARYRMAAVA</sequence>
<name>A0ABS0LBD8_9CORY</name>
<reference evidence="2 3" key="1">
    <citation type="journal article" date="2020" name="J. Clin. Microbiol.">
        <title>Assessing the Genetic Diversity of Austrian Corynebacterium diphtheriae Clinical Isolates, 2011-2019.</title>
        <authorList>
            <person name="Schaeffer J."/>
            <person name="Huhulescu S."/>
            <person name="Stoeger A."/>
            <person name="Allerberger F."/>
            <person name="Ruppitsch W."/>
        </authorList>
    </citation>
    <scope>NUCLEOTIDE SEQUENCE [LARGE SCALE GENOMIC DNA]</scope>
    <source>
        <strain evidence="2 3">04-17</strain>
    </source>
</reference>
<organism evidence="2 3">
    <name type="scientific">Corynebacterium belfantii</name>
    <dbReference type="NCBI Taxonomy" id="2014537"/>
    <lineage>
        <taxon>Bacteria</taxon>
        <taxon>Bacillati</taxon>
        <taxon>Actinomycetota</taxon>
        <taxon>Actinomycetes</taxon>
        <taxon>Mycobacteriales</taxon>
        <taxon>Corynebacteriaceae</taxon>
        <taxon>Corynebacterium</taxon>
    </lineage>
</organism>
<comment type="caution">
    <text evidence="2">The sequence shown here is derived from an EMBL/GenBank/DDBJ whole genome shotgun (WGS) entry which is preliminary data.</text>
</comment>
<protein>
    <submittedName>
        <fullName evidence="2">IS3 family transposase</fullName>
    </submittedName>
</protein>
<dbReference type="Proteomes" id="UP000615580">
    <property type="component" value="Unassembled WGS sequence"/>
</dbReference>
<keyword evidence="3" id="KW-1185">Reference proteome</keyword>
<gene>
    <name evidence="2" type="ORF">I4J41_05060</name>
</gene>
<dbReference type="RefSeq" id="WP_133062380.1">
    <property type="nucleotide sequence ID" value="NZ_JADQUD010000014.1"/>
</dbReference>
<dbReference type="Pfam" id="PF13333">
    <property type="entry name" value="rve_2"/>
    <property type="match status" value="1"/>
</dbReference>
<evidence type="ECO:0000313" key="3">
    <source>
        <dbReference type="Proteomes" id="UP000615580"/>
    </source>
</evidence>
<evidence type="ECO:0000313" key="2">
    <source>
        <dbReference type="EMBL" id="MBG9353994.1"/>
    </source>
</evidence>
<feature type="non-terminal residue" evidence="2">
    <location>
        <position position="1"/>
    </location>
</feature>